<evidence type="ECO:0000256" key="8">
    <source>
        <dbReference type="ARBA" id="ARBA00022786"/>
    </source>
</evidence>
<dbReference type="Pfam" id="PF11789">
    <property type="entry name" value="zf-Nse"/>
    <property type="match status" value="1"/>
</dbReference>
<dbReference type="PROSITE" id="PS51044">
    <property type="entry name" value="ZF_SP_RING"/>
    <property type="match status" value="1"/>
</dbReference>
<keyword evidence="16" id="KW-1185">Reference proteome</keyword>
<evidence type="ECO:0000259" key="14">
    <source>
        <dbReference type="PROSITE" id="PS51044"/>
    </source>
</evidence>
<comment type="pathway">
    <text evidence="2">Protein modification; protein sumoylation.</text>
</comment>
<feature type="domain" description="SP-RING-type" evidence="14">
    <location>
        <begin position="122"/>
        <end position="205"/>
    </location>
</feature>
<dbReference type="Gene3D" id="3.30.40.10">
    <property type="entry name" value="Zinc/RING finger domain, C3HC4 (zinc finger)"/>
    <property type="match status" value="1"/>
</dbReference>
<dbReference type="GO" id="GO:0008270">
    <property type="term" value="F:zinc ion binding"/>
    <property type="evidence" value="ECO:0007669"/>
    <property type="project" value="UniProtKB-KW"/>
</dbReference>
<evidence type="ECO:0000256" key="3">
    <source>
        <dbReference type="ARBA" id="ARBA00008212"/>
    </source>
</evidence>
<dbReference type="GO" id="GO:0030915">
    <property type="term" value="C:Smc5-Smc6 complex"/>
    <property type="evidence" value="ECO:0007669"/>
    <property type="project" value="InterPro"/>
</dbReference>
<reference evidence="15 16" key="1">
    <citation type="submission" date="2015-04" db="EMBL/GenBank/DDBJ databases">
        <title>Lasius niger genome sequencing.</title>
        <authorList>
            <person name="Konorov E.A."/>
            <person name="Nikitin M.A."/>
            <person name="Kirill M.V."/>
            <person name="Chang P."/>
        </authorList>
    </citation>
    <scope>NUCLEOTIDE SEQUENCE [LARGE SCALE GENOMIC DNA]</scope>
    <source>
        <tissue evidence="15">Whole</tissue>
    </source>
</reference>
<dbReference type="InterPro" id="IPR026846">
    <property type="entry name" value="Nse2(Mms21)"/>
</dbReference>
<dbReference type="PANTHER" id="PTHR21330">
    <property type="entry name" value="E3 SUMO-PROTEIN LIGASE NSE2"/>
    <property type="match status" value="1"/>
</dbReference>
<dbReference type="InterPro" id="IPR013083">
    <property type="entry name" value="Znf_RING/FYVE/PHD"/>
</dbReference>
<dbReference type="AlphaFoldDB" id="A0A0J7L6Y8"/>
<dbReference type="STRING" id="67767.A0A0J7L6Y8"/>
<evidence type="ECO:0000313" key="16">
    <source>
        <dbReference type="Proteomes" id="UP000036403"/>
    </source>
</evidence>
<dbReference type="GO" id="GO:0016925">
    <property type="term" value="P:protein sumoylation"/>
    <property type="evidence" value="ECO:0007669"/>
    <property type="project" value="UniProtKB-UniPathway"/>
</dbReference>
<gene>
    <name evidence="15" type="ORF">RF55_1345</name>
</gene>
<evidence type="ECO:0000256" key="9">
    <source>
        <dbReference type="ARBA" id="ARBA00022833"/>
    </source>
</evidence>
<dbReference type="CDD" id="cd16651">
    <property type="entry name" value="SPL-RING_NSE2"/>
    <property type="match status" value="1"/>
</dbReference>
<keyword evidence="8" id="KW-0833">Ubl conjugation pathway</keyword>
<dbReference type="OrthoDB" id="26899at2759"/>
<dbReference type="GO" id="GO:0016874">
    <property type="term" value="F:ligase activity"/>
    <property type="evidence" value="ECO:0007669"/>
    <property type="project" value="UniProtKB-KW"/>
</dbReference>
<dbReference type="GO" id="GO:0000724">
    <property type="term" value="P:double-strand break repair via homologous recombination"/>
    <property type="evidence" value="ECO:0007669"/>
    <property type="project" value="InterPro"/>
</dbReference>
<evidence type="ECO:0000256" key="5">
    <source>
        <dbReference type="ARBA" id="ARBA00022679"/>
    </source>
</evidence>
<evidence type="ECO:0000256" key="13">
    <source>
        <dbReference type="PROSITE-ProRule" id="PRU00452"/>
    </source>
</evidence>
<dbReference type="EMBL" id="LBMM01000457">
    <property type="protein sequence ID" value="KMQ98294.1"/>
    <property type="molecule type" value="Genomic_DNA"/>
</dbReference>
<protein>
    <recommendedName>
        <fullName evidence="4">E3 SUMO-protein ligase NSE2</fullName>
    </recommendedName>
    <alternativeName>
        <fullName evidence="11">E3 SUMO-protein transferase NSE2</fullName>
    </alternativeName>
    <alternativeName>
        <fullName evidence="12">Non-structural maintenance of chromosomes element 2 homolog</fullName>
    </alternativeName>
</protein>
<evidence type="ECO:0000256" key="4">
    <source>
        <dbReference type="ARBA" id="ARBA00020923"/>
    </source>
</evidence>
<keyword evidence="9" id="KW-0862">Zinc</keyword>
<dbReference type="GO" id="GO:0061665">
    <property type="term" value="F:SUMO ligase activity"/>
    <property type="evidence" value="ECO:0007669"/>
    <property type="project" value="TreeGrafter"/>
</dbReference>
<evidence type="ECO:0000313" key="15">
    <source>
        <dbReference type="EMBL" id="KMQ98294.1"/>
    </source>
</evidence>
<dbReference type="GO" id="GO:0005634">
    <property type="term" value="C:nucleus"/>
    <property type="evidence" value="ECO:0007669"/>
    <property type="project" value="UniProtKB-SubCell"/>
</dbReference>
<dbReference type="PaxDb" id="67767-A0A0J7L6Y8"/>
<evidence type="ECO:0000256" key="6">
    <source>
        <dbReference type="ARBA" id="ARBA00022723"/>
    </source>
</evidence>
<evidence type="ECO:0000256" key="1">
    <source>
        <dbReference type="ARBA" id="ARBA00004123"/>
    </source>
</evidence>
<dbReference type="UniPathway" id="UPA00886"/>
<sequence length="205" mass="23456">MAQASQMIETLDDCFVKTANNIMKHYVEEERKKILGELRDVLKESCNQSARMIAANEIREQQELAFDPETKNVEDILTEYKEAISNIQVDSSEYSRLLEYDRQIKELVEANKDASNNELDVIDSDLRVTSQERNVIDPITKTRMVDPVRNAVCGHVYDKGSLIAMLQKNKNTRCPAVGCTSTDYIDLNQCRTDIVIKMYLEKNPA</sequence>
<comment type="caution">
    <text evidence="15">The sequence shown here is derived from an EMBL/GenBank/DDBJ whole genome shotgun (WGS) entry which is preliminary data.</text>
</comment>
<dbReference type="InterPro" id="IPR004181">
    <property type="entry name" value="Znf_MIZ"/>
</dbReference>
<comment type="subcellular location">
    <subcellularLocation>
        <location evidence="1">Nucleus</location>
    </subcellularLocation>
</comment>
<comment type="similarity">
    <text evidence="3">Belongs to the NSE2 family.</text>
</comment>
<name>A0A0J7L6Y8_LASNI</name>
<organism evidence="15 16">
    <name type="scientific">Lasius niger</name>
    <name type="common">Black garden ant</name>
    <dbReference type="NCBI Taxonomy" id="67767"/>
    <lineage>
        <taxon>Eukaryota</taxon>
        <taxon>Metazoa</taxon>
        <taxon>Ecdysozoa</taxon>
        <taxon>Arthropoda</taxon>
        <taxon>Hexapoda</taxon>
        <taxon>Insecta</taxon>
        <taxon>Pterygota</taxon>
        <taxon>Neoptera</taxon>
        <taxon>Endopterygota</taxon>
        <taxon>Hymenoptera</taxon>
        <taxon>Apocrita</taxon>
        <taxon>Aculeata</taxon>
        <taxon>Formicoidea</taxon>
        <taxon>Formicidae</taxon>
        <taxon>Formicinae</taxon>
        <taxon>Lasius</taxon>
        <taxon>Lasius</taxon>
    </lineage>
</organism>
<proteinExistence type="inferred from homology"/>
<dbReference type="SUPFAM" id="SSF57850">
    <property type="entry name" value="RING/U-box"/>
    <property type="match status" value="1"/>
</dbReference>
<keyword evidence="15" id="KW-0436">Ligase</keyword>
<evidence type="ECO:0000256" key="7">
    <source>
        <dbReference type="ARBA" id="ARBA00022771"/>
    </source>
</evidence>
<keyword evidence="10" id="KW-0539">Nucleus</keyword>
<keyword evidence="7 13" id="KW-0863">Zinc-finger</keyword>
<keyword evidence="5" id="KW-0808">Transferase</keyword>
<accession>A0A0J7L6Y8</accession>
<dbReference type="Proteomes" id="UP000036403">
    <property type="component" value="Unassembled WGS sequence"/>
</dbReference>
<dbReference type="PANTHER" id="PTHR21330:SF1">
    <property type="entry name" value="E3 SUMO-PROTEIN LIGASE NSE2"/>
    <property type="match status" value="1"/>
</dbReference>
<evidence type="ECO:0000256" key="2">
    <source>
        <dbReference type="ARBA" id="ARBA00004718"/>
    </source>
</evidence>
<evidence type="ECO:0000256" key="10">
    <source>
        <dbReference type="ARBA" id="ARBA00023242"/>
    </source>
</evidence>
<keyword evidence="6" id="KW-0479">Metal-binding</keyword>
<evidence type="ECO:0000256" key="11">
    <source>
        <dbReference type="ARBA" id="ARBA00031731"/>
    </source>
</evidence>
<evidence type="ECO:0000256" key="12">
    <source>
        <dbReference type="ARBA" id="ARBA00032533"/>
    </source>
</evidence>